<feature type="chain" id="PRO_5013118705" description="DUF2726 domain-containing protein" evidence="2">
    <location>
        <begin position="24"/>
        <end position="190"/>
    </location>
</feature>
<dbReference type="AlphaFoldDB" id="A0A1Y1SCI6"/>
<evidence type="ECO:0000313" key="5">
    <source>
        <dbReference type="Proteomes" id="UP000192342"/>
    </source>
</evidence>
<dbReference type="InterPro" id="IPR024402">
    <property type="entry name" value="DUF2726"/>
</dbReference>
<evidence type="ECO:0000313" key="4">
    <source>
        <dbReference type="EMBL" id="ORE86263.1"/>
    </source>
</evidence>
<feature type="signal peptide" evidence="2">
    <location>
        <begin position="1"/>
        <end position="23"/>
    </location>
</feature>
<name>A0A1Y1SCI6_9GAMM</name>
<dbReference type="Pfam" id="PF10881">
    <property type="entry name" value="DUF2726"/>
    <property type="match status" value="1"/>
</dbReference>
<keyword evidence="5" id="KW-1185">Reference proteome</keyword>
<organism evidence="4 5">
    <name type="scientific">Oceanococcus atlanticus</name>
    <dbReference type="NCBI Taxonomy" id="1317117"/>
    <lineage>
        <taxon>Bacteria</taxon>
        <taxon>Pseudomonadati</taxon>
        <taxon>Pseudomonadota</taxon>
        <taxon>Gammaproteobacteria</taxon>
        <taxon>Chromatiales</taxon>
        <taxon>Oceanococcaceae</taxon>
        <taxon>Oceanococcus</taxon>
    </lineage>
</organism>
<feature type="domain" description="DUF2726" evidence="3">
    <location>
        <begin position="35"/>
        <end position="156"/>
    </location>
</feature>
<feature type="compositionally biased region" description="Polar residues" evidence="1">
    <location>
        <begin position="166"/>
        <end position="190"/>
    </location>
</feature>
<evidence type="ECO:0000259" key="3">
    <source>
        <dbReference type="Pfam" id="PF10881"/>
    </source>
</evidence>
<keyword evidence="2" id="KW-0732">Signal</keyword>
<dbReference type="Proteomes" id="UP000192342">
    <property type="component" value="Unassembled WGS sequence"/>
</dbReference>
<feature type="region of interest" description="Disordered" evidence="1">
    <location>
        <begin position="159"/>
        <end position="190"/>
    </location>
</feature>
<accession>A0A1Y1SCI6</accession>
<sequence>MDLLITFAAFFVLALFLRAAAHAADHDAHPYAMRKYLLSKAERSFHGVLQQAAPPGTQIYSKVRMADVLQVRKGARNRLGFFNKISSKHFDFVLTDASTSAIIAVIELDDASHRSNRAKISDTFKNKATEAADLPLMRVDAARSYGVADLRMRLKALMPAGETEQSRSNGRPHSSVDTESTSVTLDSTTI</sequence>
<dbReference type="STRING" id="1317117.ATO7_13238"/>
<reference evidence="4 5" key="1">
    <citation type="submission" date="2013-04" db="EMBL/GenBank/DDBJ databases">
        <title>Oceanococcus atlanticus 22II-S10r2 Genome Sequencing.</title>
        <authorList>
            <person name="Lai Q."/>
            <person name="Li G."/>
            <person name="Shao Z."/>
        </authorList>
    </citation>
    <scope>NUCLEOTIDE SEQUENCE [LARGE SCALE GENOMIC DNA]</scope>
    <source>
        <strain evidence="4 5">22II-S10r2</strain>
    </source>
</reference>
<gene>
    <name evidence="4" type="ORF">ATO7_13238</name>
</gene>
<protein>
    <recommendedName>
        <fullName evidence="3">DUF2726 domain-containing protein</fullName>
    </recommendedName>
</protein>
<proteinExistence type="predicted"/>
<dbReference type="EMBL" id="AQQV01000003">
    <property type="protein sequence ID" value="ORE86263.1"/>
    <property type="molecule type" value="Genomic_DNA"/>
</dbReference>
<evidence type="ECO:0000256" key="2">
    <source>
        <dbReference type="SAM" id="SignalP"/>
    </source>
</evidence>
<dbReference type="RefSeq" id="WP_083562481.1">
    <property type="nucleotide sequence ID" value="NZ_AQQV01000003.1"/>
</dbReference>
<dbReference type="OrthoDB" id="5782056at2"/>
<comment type="caution">
    <text evidence="4">The sequence shown here is derived from an EMBL/GenBank/DDBJ whole genome shotgun (WGS) entry which is preliminary data.</text>
</comment>
<evidence type="ECO:0000256" key="1">
    <source>
        <dbReference type="SAM" id="MobiDB-lite"/>
    </source>
</evidence>